<dbReference type="Proteomes" id="UP000828390">
    <property type="component" value="Unassembled WGS sequence"/>
</dbReference>
<keyword evidence="2" id="KW-1185">Reference proteome</keyword>
<dbReference type="InterPro" id="IPR038884">
    <property type="entry name" value="CFAP61"/>
</dbReference>
<dbReference type="AlphaFoldDB" id="A0A9D4LIH7"/>
<dbReference type="PANTHER" id="PTHR21178:SF8">
    <property type="entry name" value="CILIA- AND FLAGELLA-ASSOCIATED PROTEIN 61"/>
    <property type="match status" value="1"/>
</dbReference>
<evidence type="ECO:0000313" key="1">
    <source>
        <dbReference type="EMBL" id="KAH3859193.1"/>
    </source>
</evidence>
<name>A0A9D4LIH7_DREPO</name>
<gene>
    <name evidence="1" type="ORF">DPMN_101909</name>
</gene>
<dbReference type="EMBL" id="JAIWYP010000003">
    <property type="protein sequence ID" value="KAH3859193.1"/>
    <property type="molecule type" value="Genomic_DNA"/>
</dbReference>
<evidence type="ECO:0000313" key="2">
    <source>
        <dbReference type="Proteomes" id="UP000828390"/>
    </source>
</evidence>
<proteinExistence type="predicted"/>
<comment type="caution">
    <text evidence="1">The sequence shown here is derived from an EMBL/GenBank/DDBJ whole genome shotgun (WGS) entry which is preliminary data.</text>
</comment>
<protein>
    <submittedName>
        <fullName evidence="1">Uncharacterized protein</fullName>
    </submittedName>
</protein>
<reference evidence="1" key="1">
    <citation type="journal article" date="2019" name="bioRxiv">
        <title>The Genome of the Zebra Mussel, Dreissena polymorpha: A Resource for Invasive Species Research.</title>
        <authorList>
            <person name="McCartney M.A."/>
            <person name="Auch B."/>
            <person name="Kono T."/>
            <person name="Mallez S."/>
            <person name="Zhang Y."/>
            <person name="Obille A."/>
            <person name="Becker A."/>
            <person name="Abrahante J.E."/>
            <person name="Garbe J."/>
            <person name="Badalamenti J.P."/>
            <person name="Herman A."/>
            <person name="Mangelson H."/>
            <person name="Liachko I."/>
            <person name="Sullivan S."/>
            <person name="Sone E.D."/>
            <person name="Koren S."/>
            <person name="Silverstein K.A.T."/>
            <person name="Beckman K.B."/>
            <person name="Gohl D.M."/>
        </authorList>
    </citation>
    <scope>NUCLEOTIDE SEQUENCE</scope>
    <source>
        <strain evidence="1">Duluth1</strain>
        <tissue evidence="1">Whole animal</tissue>
    </source>
</reference>
<accession>A0A9D4LIH7</accession>
<sequence>MCFSPHLQFNNLTLISPHGLPGELDPDETREHMTATSHCYSHEEYAKVPMPAPGDFESAVAKADRRFTGIKPKNLLTVNDAYDAATLLNMGVAGKNINMVQPSPQYEVCTAIRETLCYQDMTNVY</sequence>
<dbReference type="PANTHER" id="PTHR21178">
    <property type="entry name" value="CILIA- AND FLAGELLA-ASSOCIATED PROTEIN 61"/>
    <property type="match status" value="1"/>
</dbReference>
<organism evidence="1 2">
    <name type="scientific">Dreissena polymorpha</name>
    <name type="common">Zebra mussel</name>
    <name type="synonym">Mytilus polymorpha</name>
    <dbReference type="NCBI Taxonomy" id="45954"/>
    <lineage>
        <taxon>Eukaryota</taxon>
        <taxon>Metazoa</taxon>
        <taxon>Spiralia</taxon>
        <taxon>Lophotrochozoa</taxon>
        <taxon>Mollusca</taxon>
        <taxon>Bivalvia</taxon>
        <taxon>Autobranchia</taxon>
        <taxon>Heteroconchia</taxon>
        <taxon>Euheterodonta</taxon>
        <taxon>Imparidentia</taxon>
        <taxon>Neoheterodontei</taxon>
        <taxon>Myida</taxon>
        <taxon>Dreissenoidea</taxon>
        <taxon>Dreissenidae</taxon>
        <taxon>Dreissena</taxon>
    </lineage>
</organism>
<reference evidence="1" key="2">
    <citation type="submission" date="2020-11" db="EMBL/GenBank/DDBJ databases">
        <authorList>
            <person name="McCartney M.A."/>
            <person name="Auch B."/>
            <person name="Kono T."/>
            <person name="Mallez S."/>
            <person name="Becker A."/>
            <person name="Gohl D.M."/>
            <person name="Silverstein K.A.T."/>
            <person name="Koren S."/>
            <person name="Bechman K.B."/>
            <person name="Herman A."/>
            <person name="Abrahante J.E."/>
            <person name="Garbe J."/>
        </authorList>
    </citation>
    <scope>NUCLEOTIDE SEQUENCE</scope>
    <source>
        <strain evidence="1">Duluth1</strain>
        <tissue evidence="1">Whole animal</tissue>
    </source>
</reference>